<feature type="compositionally biased region" description="Pro residues" evidence="1">
    <location>
        <begin position="517"/>
        <end position="533"/>
    </location>
</feature>
<evidence type="ECO:0000313" key="4">
    <source>
        <dbReference type="Proteomes" id="UP000054144"/>
    </source>
</evidence>
<reference evidence="3 4" key="1">
    <citation type="journal article" date="2015" name="Fungal Genet. Biol.">
        <title>Evolution of novel wood decay mechanisms in Agaricales revealed by the genome sequences of Fistulina hepatica and Cylindrobasidium torrendii.</title>
        <authorList>
            <person name="Floudas D."/>
            <person name="Held B.W."/>
            <person name="Riley R."/>
            <person name="Nagy L.G."/>
            <person name="Koehler G."/>
            <person name="Ransdell A.S."/>
            <person name="Younus H."/>
            <person name="Chow J."/>
            <person name="Chiniquy J."/>
            <person name="Lipzen A."/>
            <person name="Tritt A."/>
            <person name="Sun H."/>
            <person name="Haridas S."/>
            <person name="LaButti K."/>
            <person name="Ohm R.A."/>
            <person name="Kues U."/>
            <person name="Blanchette R.A."/>
            <person name="Grigoriev I.V."/>
            <person name="Minto R.E."/>
            <person name="Hibbett D.S."/>
        </authorList>
    </citation>
    <scope>NUCLEOTIDE SEQUENCE [LARGE SCALE GENOMIC DNA]</scope>
    <source>
        <strain evidence="3 4">ATCC 64428</strain>
    </source>
</reference>
<keyword evidence="2" id="KW-1133">Transmembrane helix</keyword>
<proteinExistence type="predicted"/>
<feature type="transmembrane region" description="Helical" evidence="2">
    <location>
        <begin position="211"/>
        <end position="230"/>
    </location>
</feature>
<dbReference type="Proteomes" id="UP000054144">
    <property type="component" value="Unassembled WGS sequence"/>
</dbReference>
<organism evidence="3 4">
    <name type="scientific">Fistulina hepatica ATCC 64428</name>
    <dbReference type="NCBI Taxonomy" id="1128425"/>
    <lineage>
        <taxon>Eukaryota</taxon>
        <taxon>Fungi</taxon>
        <taxon>Dikarya</taxon>
        <taxon>Basidiomycota</taxon>
        <taxon>Agaricomycotina</taxon>
        <taxon>Agaricomycetes</taxon>
        <taxon>Agaricomycetidae</taxon>
        <taxon>Agaricales</taxon>
        <taxon>Fistulinaceae</taxon>
        <taxon>Fistulina</taxon>
    </lineage>
</organism>
<evidence type="ECO:0000256" key="1">
    <source>
        <dbReference type="SAM" id="MobiDB-lite"/>
    </source>
</evidence>
<keyword evidence="2" id="KW-0472">Membrane</keyword>
<gene>
    <name evidence="3" type="ORF">FISHEDRAFT_56737</name>
</gene>
<feature type="region of interest" description="Disordered" evidence="1">
    <location>
        <begin position="486"/>
        <end position="535"/>
    </location>
</feature>
<feature type="transmembrane region" description="Helical" evidence="2">
    <location>
        <begin position="262"/>
        <end position="282"/>
    </location>
</feature>
<feature type="compositionally biased region" description="Basic and acidic residues" evidence="1">
    <location>
        <begin position="488"/>
        <end position="497"/>
    </location>
</feature>
<feature type="region of interest" description="Disordered" evidence="1">
    <location>
        <begin position="657"/>
        <end position="696"/>
    </location>
</feature>
<evidence type="ECO:0000313" key="3">
    <source>
        <dbReference type="EMBL" id="KIY51198.1"/>
    </source>
</evidence>
<keyword evidence="2" id="KW-0812">Transmembrane</keyword>
<dbReference type="AlphaFoldDB" id="A0A0D7AK96"/>
<dbReference type="EMBL" id="KN881666">
    <property type="protein sequence ID" value="KIY51198.1"/>
    <property type="molecule type" value="Genomic_DNA"/>
</dbReference>
<feature type="transmembrane region" description="Helical" evidence="2">
    <location>
        <begin position="313"/>
        <end position="336"/>
    </location>
</feature>
<sequence length="813" mass="90198">MDSWDVIEAVSASPQCPVTTQLTSTFSTVSHEYGTCTATHLPRKVAKLNFNTSNHTIELPTDSPALNATATAGDIPRGATTQIFVTPSASIVPQIKSSVDAVNATIPQNRPLLACPELPDEMRCPNLTSQIVTLGTSLDAALVTHAATTLNSTWMAIGLLEDSPAHDGNETGTWRIDFSSLSPSAGDYLHNTVLRAAELAQRSPKGFRASVWLIAVFCAAYMIVGLFRLVKVIQDGVNALVVMTIRLLVRCLSFVTRRMLHVAFHLAKIIVNYTIQVIRTLIDLIPLFWRTADWVVFVGFFLVSILEPRFRHYFVVLSYSSHICVTAMTQPLYYLIHACSTFRPISHRFLSHTFRRAVLLLTIIEKSFEGSQPTRLALDICPVSSFDVTMSLDESLDFDIGLNDEAICVYLAALALSTAVNSDKWTYEEFSCDHGLSHTECKIMKICRPLTTRMFFEMTGISVATADGSGGSAAPAQLQTAAAFWPPTHDHQPEKEQQVPSNNSLPIDGKKSTLSPSPSPLLPPPPLPPPPRQIPTGSKLLVVEPVLDMSFARRFHHTKHMAASLSRAAMFTPVYWTLSSDWCLSRLDLLAGMNSVKWWNISISMSQRGKTKFSYLITWQRASRRRRMICRFTHRIPVHGRALISLAGLHTVLRRGPRGRWPPSSTPTLPAGPPPPASQPVVAPRKRRRKPRLNKDGLIAVHSHLTGAGRQERSRPSSLRPLPLGLVRNAIKPVKLLALGVHFCISAKFKELEQVWCDMLTGYPLKNLGQRICQLVSNGGIAQFELRDPNVRRQEFKAGANPFDVPEDWWKVR</sequence>
<protein>
    <submittedName>
        <fullName evidence="3">Uncharacterized protein</fullName>
    </submittedName>
</protein>
<name>A0A0D7AK96_9AGAR</name>
<feature type="transmembrane region" description="Helical" evidence="2">
    <location>
        <begin position="288"/>
        <end position="306"/>
    </location>
</feature>
<accession>A0A0D7AK96</accession>
<keyword evidence="4" id="KW-1185">Reference proteome</keyword>
<feature type="compositionally biased region" description="Low complexity" evidence="1">
    <location>
        <begin position="659"/>
        <end position="669"/>
    </location>
</feature>
<evidence type="ECO:0000256" key="2">
    <source>
        <dbReference type="SAM" id="Phobius"/>
    </source>
</evidence>